<evidence type="ECO:0000313" key="4">
    <source>
        <dbReference type="EMBL" id="CAE6458096.1"/>
    </source>
</evidence>
<evidence type="ECO:0000313" key="5">
    <source>
        <dbReference type="Proteomes" id="UP000663841"/>
    </source>
</evidence>
<feature type="compositionally biased region" description="Basic and acidic residues" evidence="1">
    <location>
        <begin position="1"/>
        <end position="12"/>
    </location>
</feature>
<feature type="region of interest" description="Disordered" evidence="1">
    <location>
        <begin position="993"/>
        <end position="1054"/>
    </location>
</feature>
<protein>
    <recommendedName>
        <fullName evidence="3">DUF6535 domain-containing protein</fullName>
    </recommendedName>
</protein>
<reference evidence="4" key="1">
    <citation type="submission" date="2021-01" db="EMBL/GenBank/DDBJ databases">
        <authorList>
            <person name="Kaushik A."/>
        </authorList>
    </citation>
    <scope>NUCLEOTIDE SEQUENCE</scope>
    <source>
        <strain evidence="4">AG3-T5</strain>
    </source>
</reference>
<evidence type="ECO:0000259" key="3">
    <source>
        <dbReference type="Pfam" id="PF20153"/>
    </source>
</evidence>
<feature type="compositionally biased region" description="Basic and acidic residues" evidence="1">
    <location>
        <begin position="1001"/>
        <end position="1019"/>
    </location>
</feature>
<dbReference type="Pfam" id="PF20153">
    <property type="entry name" value="DUF6535"/>
    <property type="match status" value="1"/>
</dbReference>
<proteinExistence type="predicted"/>
<keyword evidence="2" id="KW-1133">Transmembrane helix</keyword>
<feature type="transmembrane region" description="Helical" evidence="2">
    <location>
        <begin position="236"/>
        <end position="265"/>
    </location>
</feature>
<keyword evidence="2" id="KW-0812">Transmembrane</keyword>
<dbReference type="AlphaFoldDB" id="A0A8H3BJC2"/>
<sequence>MNVDEKSSKGDKTPNATQNAMRFLKRNFAATEGNEDKNPSAKEKRGPHENVYAGNSTPYDFRRPRGFDQMVSDRLGEELAPDAAIWNIYLDEAQDQDRELVDGRQRSLDTLLLFAALFSAILTAFLIESKNLLQQDPADASAALLLIIAQSQQRMELGLPTPEESTNPVAMPDFTPSLSARWINGIWFMSLGLSLSAALIAMLGKEWLITFQSSRPRSTRRLAFIRQSRLKGLEDWGALHIIALLPTLLHVSLLLFSVGLVIYLWALDVAVAAVLSAVISATLSFYLVTGILGAVYEFCPFVTEISEYTRKAVAAIFRPPTKDSNNEALGASIKDLQAMAWLSKHSVDPIVVDYAYQAMAGLHRSPYIYLETPRPVLDLHLNPVLSDKSSTIDKDTTIESLYLDVSGRFEELLVGTLETGSSDPPVCRYINAMIALGSCLGSSKNANLTNCIDLLDKINRFWRSSFPQASMSGSNFAGVLIAEVDVIKLTADALGLGTAESDNPLEKGTDVDLGLREPDTLISVNQNQHVIEVQSPATKMDGSTSDLLQRLNTRMTEWINISLTLLQSHAKGETAIDSYLLNGLLRAVRDGAHNLELTYQVLYSQNPNYAVPRPKNQLDSLKILIFLLSQPANSNLGSVPQLTEILKAFSYIAPVTLQQLERSDRNNLGHALRMCMGNTGPLTTRREILFITTRYMLLLSKHLCNLMPDPECLEIVADALSLEYNCTNEDHNADEGPRAAVRHHIGDYINILEFFGEKESNVRLMKPKSKSLLCLITLLPLSQHIPANGLYIPPSCVLTLVRLLAHTDLTSNAVHSHLNLVLTRLRSPNVSISQLPAQSSPFPEPRPSIEYLHQFTHLSGGFSALVQAGSMGDGYPSAVVPGIASITIIAANYDPALKVEPVELKPPAVPGFLEALSWTLPPLSSLDDKNLYHRFILAASVLLVVACKDPESRDEIVVHQGRTKLREELRDHKDVYAGLVSEEEWKRLVEGLALDESGEEGTERDSTSDKDGLSEGGERSDEDEVSSGHENVVDETNLETGVEDSEVNATVTQD</sequence>
<gene>
    <name evidence="4" type="ORF">RDB_LOCUS143264</name>
</gene>
<organism evidence="4 5">
    <name type="scientific">Rhizoctonia solani</name>
    <dbReference type="NCBI Taxonomy" id="456999"/>
    <lineage>
        <taxon>Eukaryota</taxon>
        <taxon>Fungi</taxon>
        <taxon>Dikarya</taxon>
        <taxon>Basidiomycota</taxon>
        <taxon>Agaricomycotina</taxon>
        <taxon>Agaricomycetes</taxon>
        <taxon>Cantharellales</taxon>
        <taxon>Ceratobasidiaceae</taxon>
        <taxon>Rhizoctonia</taxon>
    </lineage>
</organism>
<feature type="transmembrane region" description="Helical" evidence="2">
    <location>
        <begin position="271"/>
        <end position="296"/>
    </location>
</feature>
<feature type="region of interest" description="Disordered" evidence="1">
    <location>
        <begin position="1"/>
        <end position="58"/>
    </location>
</feature>
<dbReference type="Proteomes" id="UP000663841">
    <property type="component" value="Unassembled WGS sequence"/>
</dbReference>
<evidence type="ECO:0000256" key="1">
    <source>
        <dbReference type="SAM" id="MobiDB-lite"/>
    </source>
</evidence>
<accession>A0A8H3BJC2</accession>
<feature type="compositionally biased region" description="Basic and acidic residues" evidence="1">
    <location>
        <begin position="34"/>
        <end position="48"/>
    </location>
</feature>
<comment type="caution">
    <text evidence="4">The sequence shown here is derived from an EMBL/GenBank/DDBJ whole genome shotgun (WGS) entry which is preliminary data.</text>
</comment>
<dbReference type="InterPro" id="IPR045338">
    <property type="entry name" value="DUF6535"/>
</dbReference>
<feature type="domain" description="DUF6535" evidence="3">
    <location>
        <begin position="86"/>
        <end position="266"/>
    </location>
</feature>
<dbReference type="EMBL" id="CAJMWW010000214">
    <property type="protein sequence ID" value="CAE6458096.1"/>
    <property type="molecule type" value="Genomic_DNA"/>
</dbReference>
<keyword evidence="2" id="KW-0472">Membrane</keyword>
<feature type="transmembrane region" description="Helical" evidence="2">
    <location>
        <begin position="182"/>
        <end position="203"/>
    </location>
</feature>
<name>A0A8H3BJC2_9AGAM</name>
<evidence type="ECO:0000256" key="2">
    <source>
        <dbReference type="SAM" id="Phobius"/>
    </source>
</evidence>